<dbReference type="Proteomes" id="UP000812270">
    <property type="component" value="Unassembled WGS sequence"/>
</dbReference>
<name>A0A9E2SA79_9BACT</name>
<protein>
    <submittedName>
        <fullName evidence="2">GNAT family N-acetyltransferase</fullName>
    </submittedName>
</protein>
<dbReference type="InterPro" id="IPR000182">
    <property type="entry name" value="GNAT_dom"/>
</dbReference>
<dbReference type="EMBL" id="JAHSPG010000012">
    <property type="protein sequence ID" value="MBV4358452.1"/>
    <property type="molecule type" value="Genomic_DNA"/>
</dbReference>
<organism evidence="2 3">
    <name type="scientific">Pinibacter aurantiacus</name>
    <dbReference type="NCBI Taxonomy" id="2851599"/>
    <lineage>
        <taxon>Bacteria</taxon>
        <taxon>Pseudomonadati</taxon>
        <taxon>Bacteroidota</taxon>
        <taxon>Chitinophagia</taxon>
        <taxon>Chitinophagales</taxon>
        <taxon>Chitinophagaceae</taxon>
        <taxon>Pinibacter</taxon>
    </lineage>
</organism>
<dbReference type="PANTHER" id="PTHR43328:SF1">
    <property type="entry name" value="N-ACETYLTRANSFERASE DOMAIN-CONTAINING PROTEIN"/>
    <property type="match status" value="1"/>
</dbReference>
<evidence type="ECO:0000259" key="1">
    <source>
        <dbReference type="PROSITE" id="PS51186"/>
    </source>
</evidence>
<dbReference type="GO" id="GO:0016747">
    <property type="term" value="F:acyltransferase activity, transferring groups other than amino-acyl groups"/>
    <property type="evidence" value="ECO:0007669"/>
    <property type="project" value="InterPro"/>
</dbReference>
<evidence type="ECO:0000313" key="3">
    <source>
        <dbReference type="Proteomes" id="UP000812270"/>
    </source>
</evidence>
<dbReference type="PANTHER" id="PTHR43328">
    <property type="entry name" value="ACETYLTRANSFERASE-RELATED"/>
    <property type="match status" value="1"/>
</dbReference>
<dbReference type="AlphaFoldDB" id="A0A9E2SA79"/>
<comment type="caution">
    <text evidence="2">The sequence shown here is derived from an EMBL/GenBank/DDBJ whole genome shotgun (WGS) entry which is preliminary data.</text>
</comment>
<dbReference type="Pfam" id="PF13302">
    <property type="entry name" value="Acetyltransf_3"/>
    <property type="match status" value="1"/>
</dbReference>
<reference evidence="2" key="1">
    <citation type="submission" date="2021-06" db="EMBL/GenBank/DDBJ databases">
        <authorList>
            <person name="Huq M.A."/>
        </authorList>
    </citation>
    <scope>NUCLEOTIDE SEQUENCE</scope>
    <source>
        <strain evidence="2">MAH-26</strain>
    </source>
</reference>
<feature type="domain" description="N-acetyltransferase" evidence="1">
    <location>
        <begin position="13"/>
        <end position="165"/>
    </location>
</feature>
<dbReference type="RefSeq" id="WP_217792131.1">
    <property type="nucleotide sequence ID" value="NZ_JAHSPG010000012.1"/>
</dbReference>
<accession>A0A9E2SA79</accession>
<evidence type="ECO:0000313" key="2">
    <source>
        <dbReference type="EMBL" id="MBV4358452.1"/>
    </source>
</evidence>
<dbReference type="PROSITE" id="PS51186">
    <property type="entry name" value="GNAT"/>
    <property type="match status" value="1"/>
</dbReference>
<keyword evidence="3" id="KW-1185">Reference proteome</keyword>
<gene>
    <name evidence="2" type="ORF">KTO63_14910</name>
</gene>
<sequence length="175" mass="20454">MTINCGTFILRYLHTDDAESIARYANNIKIKNNLRDSFPHPYTIEDARIFLSRKKVLPTELAIEYNGECIGVIGIILQEDIYRKNAEFGYWLAEPFWGKGIMTTAAKHAIPHFFKTFNLERLFACVFEWNAGSMKVLENAGFKFDCIFEKSIFKNNQLINEHRYSLLRKDSNIYH</sequence>
<proteinExistence type="predicted"/>